<dbReference type="SMART" id="SM00240">
    <property type="entry name" value="FHA"/>
    <property type="match status" value="1"/>
</dbReference>
<dbReference type="EMBL" id="CAMXCT010000537">
    <property type="protein sequence ID" value="CAI3980116.1"/>
    <property type="molecule type" value="Genomic_DNA"/>
</dbReference>
<accession>A0A9P1BVB5</accession>
<gene>
    <name evidence="4" type="ORF">C1SCF055_LOCUS8021</name>
</gene>
<reference evidence="5 6" key="2">
    <citation type="submission" date="2024-05" db="EMBL/GenBank/DDBJ databases">
        <authorList>
            <person name="Chen Y."/>
            <person name="Shah S."/>
            <person name="Dougan E. K."/>
            <person name="Thang M."/>
            <person name="Chan C."/>
        </authorList>
    </citation>
    <scope>NUCLEOTIDE SEQUENCE [LARGE SCALE GENOMIC DNA]</scope>
</reference>
<evidence type="ECO:0000313" key="4">
    <source>
        <dbReference type="EMBL" id="CAI3980116.1"/>
    </source>
</evidence>
<protein>
    <submittedName>
        <fullName evidence="5">FHA domain-containing protein</fullName>
    </submittedName>
</protein>
<dbReference type="Pfam" id="PF00498">
    <property type="entry name" value="FHA"/>
    <property type="match status" value="1"/>
</dbReference>
<organism evidence="4">
    <name type="scientific">Cladocopium goreaui</name>
    <dbReference type="NCBI Taxonomy" id="2562237"/>
    <lineage>
        <taxon>Eukaryota</taxon>
        <taxon>Sar</taxon>
        <taxon>Alveolata</taxon>
        <taxon>Dinophyceae</taxon>
        <taxon>Suessiales</taxon>
        <taxon>Symbiodiniaceae</taxon>
        <taxon>Cladocopium</taxon>
    </lineage>
</organism>
<keyword evidence="2" id="KW-0732">Signal</keyword>
<sequence>MAPLQVADTRHSHCVDVFGFLLLLVAGAGHGDRSVAELGAAAPPAAFGGADLSSGSKFVLKPGDSIRFGRGRGNEVVLDYEGVSKHHAEISLREKMPEGSRTKSSMMLSLRDLSSKNGMGIRMEPFNQDSVPSISSFERIESGTSQVVQDGCCIVIPAKSRNATKQMSIEQRMVTIHVSAVVVDVPVPVPMSAAPAVRAVAAASAVAAESPPRQMAAPVVPFDDPAQAPKPKKKKRAKTGIETEDGASLARPVRVEGLATLTGEAWPPVFPREELVGHDVPEPKASAPPRTSAPADKVEVLSDEEPAPALTQANVAKASAAAAMAAGLAEEPAEDDLELRSISPISTPGVFPWQTEKEKKTSKKKRAESPQAVKAKKQKADGKSKATADPMAGRLRQMLRAPKRRKKTVESKKNAKTKRGKNAEHLVCRFQAEAVRERNVQVNGASNYKRAAPIFHSEDHRIHLLILALDYSNSKQRLPSVIDAKHIEDLVGWLSLQRRGATM</sequence>
<feature type="signal peptide" evidence="2">
    <location>
        <begin position="1"/>
        <end position="31"/>
    </location>
</feature>
<reference evidence="4" key="1">
    <citation type="submission" date="2022-10" db="EMBL/GenBank/DDBJ databases">
        <authorList>
            <person name="Chen Y."/>
            <person name="Dougan E. K."/>
            <person name="Chan C."/>
            <person name="Rhodes N."/>
            <person name="Thang M."/>
        </authorList>
    </citation>
    <scope>NUCLEOTIDE SEQUENCE</scope>
</reference>
<dbReference type="InterPro" id="IPR000253">
    <property type="entry name" value="FHA_dom"/>
</dbReference>
<proteinExistence type="predicted"/>
<name>A0A9P1BVB5_9DINO</name>
<dbReference type="Gene3D" id="2.60.200.20">
    <property type="match status" value="1"/>
</dbReference>
<evidence type="ECO:0000313" key="5">
    <source>
        <dbReference type="EMBL" id="CAL4767428.1"/>
    </source>
</evidence>
<dbReference type="CDD" id="cd00060">
    <property type="entry name" value="FHA"/>
    <property type="match status" value="1"/>
</dbReference>
<evidence type="ECO:0000313" key="6">
    <source>
        <dbReference type="Proteomes" id="UP001152797"/>
    </source>
</evidence>
<evidence type="ECO:0000259" key="3">
    <source>
        <dbReference type="PROSITE" id="PS50006"/>
    </source>
</evidence>
<evidence type="ECO:0000256" key="2">
    <source>
        <dbReference type="SAM" id="SignalP"/>
    </source>
</evidence>
<dbReference type="Proteomes" id="UP001152797">
    <property type="component" value="Unassembled WGS sequence"/>
</dbReference>
<dbReference type="EMBL" id="CAMXCT020000537">
    <property type="protein sequence ID" value="CAL1133491.1"/>
    <property type="molecule type" value="Genomic_DNA"/>
</dbReference>
<feature type="region of interest" description="Disordered" evidence="1">
    <location>
        <begin position="279"/>
        <end position="300"/>
    </location>
</feature>
<feature type="domain" description="FHA" evidence="3">
    <location>
        <begin position="66"/>
        <end position="126"/>
    </location>
</feature>
<keyword evidence="6" id="KW-1185">Reference proteome</keyword>
<dbReference type="EMBL" id="CAMXCT030000537">
    <property type="protein sequence ID" value="CAL4767428.1"/>
    <property type="molecule type" value="Genomic_DNA"/>
</dbReference>
<dbReference type="SUPFAM" id="SSF49879">
    <property type="entry name" value="SMAD/FHA domain"/>
    <property type="match status" value="1"/>
</dbReference>
<dbReference type="AlphaFoldDB" id="A0A9P1BVB5"/>
<dbReference type="InterPro" id="IPR008984">
    <property type="entry name" value="SMAD_FHA_dom_sf"/>
</dbReference>
<feature type="region of interest" description="Disordered" evidence="1">
    <location>
        <begin position="343"/>
        <end position="421"/>
    </location>
</feature>
<evidence type="ECO:0000256" key="1">
    <source>
        <dbReference type="SAM" id="MobiDB-lite"/>
    </source>
</evidence>
<feature type="region of interest" description="Disordered" evidence="1">
    <location>
        <begin position="208"/>
        <end position="248"/>
    </location>
</feature>
<dbReference type="PROSITE" id="PS50006">
    <property type="entry name" value="FHA_DOMAIN"/>
    <property type="match status" value="1"/>
</dbReference>
<comment type="caution">
    <text evidence="4">The sequence shown here is derived from an EMBL/GenBank/DDBJ whole genome shotgun (WGS) entry which is preliminary data.</text>
</comment>
<dbReference type="OrthoDB" id="420751at2759"/>
<feature type="chain" id="PRO_5043269856" evidence="2">
    <location>
        <begin position="32"/>
        <end position="503"/>
    </location>
</feature>